<feature type="compositionally biased region" description="Basic and acidic residues" evidence="1">
    <location>
        <begin position="194"/>
        <end position="204"/>
    </location>
</feature>
<accession>A0A1E4REN5</accession>
<feature type="compositionally biased region" description="Basic residues" evidence="1">
    <location>
        <begin position="23"/>
        <end position="32"/>
    </location>
</feature>
<dbReference type="RefSeq" id="XP_020074779.1">
    <property type="nucleotide sequence ID" value="XM_020221787.1"/>
</dbReference>
<feature type="compositionally biased region" description="Polar residues" evidence="1">
    <location>
        <begin position="109"/>
        <end position="121"/>
    </location>
</feature>
<keyword evidence="3" id="KW-1185">Reference proteome</keyword>
<evidence type="ECO:0000256" key="1">
    <source>
        <dbReference type="SAM" id="MobiDB-lite"/>
    </source>
</evidence>
<sequence>MGLLDLFLVFSRLAKPTDNERSSKKKSSRSKSAKKDKTQGLKKNDLHRASTPALPRLAKPKLAPIELDDSSDDSSGIQGQPKEKKISSSSSISKSQARELKKKKYKSYIRTQGSLVINPSSESEDSDDYQKLVNKKRTSPRLVDQKTRVSKSNSSIPKDADIVSISDSSHEGTAVHDSIVVDSESPENSDNEDQSIHKGLETNRTKRNRKRRAGKKRKMMRQLGRLKEEKKQKLNERAKNKVIDPVKNQEESLSKETPKIEFTMPSDHESDDSSEREFKELGIVNRTINITRRAQPDNTERGSEEPKQSQTEHSIQADEMSDPIDDSLSDTSSDSSDDTDELIAELAGIKNQTIEFIPKTDTNTPKSPQKTTSPIVTALEESSSDSDYPEELRKAKFKPKVLNSSPIPRRFTKESTENTISKSQEDKNSNTLFAGQANSATSSSPLRSSSSSPLRSSSSSPLKSDSLDSSSLLNSSSDINSSSDEDTSSDNLSSESDSDAAELEMALKNKTENKIKDQSQNLSDTSHSDNDINDSEIINTEMDTSDYFDDSLRKAAMESVLKTKSNNIPTYVGRSERKEEDIIKKMLARRSTTRHQLLPMAAKTSNILPVTNEEPKNTSDLPNFILQLAKGDHDSKKSKSRK</sequence>
<dbReference type="GeneID" id="30996336"/>
<evidence type="ECO:0000313" key="3">
    <source>
        <dbReference type="Proteomes" id="UP000095085"/>
    </source>
</evidence>
<feature type="compositionally biased region" description="Polar residues" evidence="1">
    <location>
        <begin position="350"/>
        <end position="375"/>
    </location>
</feature>
<feature type="compositionally biased region" description="Basic and acidic residues" evidence="1">
    <location>
        <begin position="505"/>
        <end position="517"/>
    </location>
</feature>
<gene>
    <name evidence="2" type="ORF">HYPBUDRAFT_153888</name>
</gene>
<evidence type="ECO:0000313" key="2">
    <source>
        <dbReference type="EMBL" id="ODV65712.1"/>
    </source>
</evidence>
<dbReference type="AlphaFoldDB" id="A0A1E4REN5"/>
<feature type="region of interest" description="Disordered" evidence="1">
    <location>
        <begin position="15"/>
        <end position="544"/>
    </location>
</feature>
<feature type="compositionally biased region" description="Basic and acidic residues" evidence="1">
    <location>
        <begin position="225"/>
        <end position="259"/>
    </location>
</feature>
<feature type="compositionally biased region" description="Basic and acidic residues" evidence="1">
    <location>
        <begin position="33"/>
        <end position="48"/>
    </location>
</feature>
<feature type="compositionally biased region" description="Acidic residues" evidence="1">
    <location>
        <begin position="184"/>
        <end position="193"/>
    </location>
</feature>
<feature type="compositionally biased region" description="Polar residues" evidence="1">
    <location>
        <begin position="429"/>
        <end position="438"/>
    </location>
</feature>
<feature type="compositionally biased region" description="Basic and acidic residues" evidence="1">
    <location>
        <begin position="266"/>
        <end position="280"/>
    </location>
</feature>
<protein>
    <submittedName>
        <fullName evidence="2">Uncharacterized protein</fullName>
    </submittedName>
</protein>
<feature type="compositionally biased region" description="Basic and acidic residues" evidence="1">
    <location>
        <begin position="294"/>
        <end position="307"/>
    </location>
</feature>
<dbReference type="EMBL" id="KV454544">
    <property type="protein sequence ID" value="ODV65712.1"/>
    <property type="molecule type" value="Genomic_DNA"/>
</dbReference>
<reference evidence="3" key="1">
    <citation type="submission" date="2016-05" db="EMBL/GenBank/DDBJ databases">
        <title>Comparative genomics of biotechnologically important yeasts.</title>
        <authorList>
            <consortium name="DOE Joint Genome Institute"/>
            <person name="Riley R."/>
            <person name="Haridas S."/>
            <person name="Wolfe K.H."/>
            <person name="Lopes M.R."/>
            <person name="Hittinger C.T."/>
            <person name="Goker M."/>
            <person name="Salamov A."/>
            <person name="Wisecaver J."/>
            <person name="Long T.M."/>
            <person name="Aerts A.L."/>
            <person name="Barry K."/>
            <person name="Choi C."/>
            <person name="Clum A."/>
            <person name="Coughlan A.Y."/>
            <person name="Deshpande S."/>
            <person name="Douglass A.P."/>
            <person name="Hanson S.J."/>
            <person name="Klenk H.-P."/>
            <person name="Labutti K."/>
            <person name="Lapidus A."/>
            <person name="Lindquist E."/>
            <person name="Lipzen A."/>
            <person name="Meier-Kolthoff J.P."/>
            <person name="Ohm R.A."/>
            <person name="Otillar R.P."/>
            <person name="Pangilinan J."/>
            <person name="Peng Y."/>
            <person name="Rokas A."/>
            <person name="Rosa C.A."/>
            <person name="Scheuner C."/>
            <person name="Sibirny A.A."/>
            <person name="Slot J.C."/>
            <person name="Stielow J.B."/>
            <person name="Sun H."/>
            <person name="Kurtzman C.P."/>
            <person name="Blackwell M."/>
            <person name="Grigoriev I.V."/>
            <person name="Jeffries T.W."/>
        </authorList>
    </citation>
    <scope>NUCLEOTIDE SEQUENCE [LARGE SCALE GENOMIC DNA]</scope>
    <source>
        <strain evidence="3">NRRL Y-1933</strain>
    </source>
</reference>
<proteinExistence type="predicted"/>
<feature type="compositionally biased region" description="Low complexity" evidence="1">
    <location>
        <begin position="439"/>
        <end position="482"/>
    </location>
</feature>
<dbReference type="Proteomes" id="UP000095085">
    <property type="component" value="Unassembled WGS sequence"/>
</dbReference>
<name>A0A1E4REN5_9ASCO</name>
<feature type="compositionally biased region" description="Basic residues" evidence="1">
    <location>
        <begin position="205"/>
        <end position="220"/>
    </location>
</feature>
<organism evidence="2 3">
    <name type="scientific">Hyphopichia burtonii NRRL Y-1933</name>
    <dbReference type="NCBI Taxonomy" id="984485"/>
    <lineage>
        <taxon>Eukaryota</taxon>
        <taxon>Fungi</taxon>
        <taxon>Dikarya</taxon>
        <taxon>Ascomycota</taxon>
        <taxon>Saccharomycotina</taxon>
        <taxon>Pichiomycetes</taxon>
        <taxon>Debaryomycetaceae</taxon>
        <taxon>Hyphopichia</taxon>
    </lineage>
</organism>
<feature type="compositionally biased region" description="Acidic residues" evidence="1">
    <location>
        <begin position="319"/>
        <end position="328"/>
    </location>
</feature>